<name>H2Z5D3_CIOSA</name>
<keyword evidence="3" id="KW-1185">Reference proteome</keyword>
<feature type="signal peptide" evidence="1">
    <location>
        <begin position="1"/>
        <end position="19"/>
    </location>
</feature>
<evidence type="ECO:0000313" key="2">
    <source>
        <dbReference type="Ensembl" id="ENSCSAVP00000012795.1"/>
    </source>
</evidence>
<protein>
    <submittedName>
        <fullName evidence="2">Uncharacterized protein</fullName>
    </submittedName>
</protein>
<dbReference type="Ensembl" id="ENSCSAVT00000012944.1">
    <property type="protein sequence ID" value="ENSCSAVP00000012795.1"/>
    <property type="gene ID" value="ENSCSAVG00000007519.1"/>
</dbReference>
<accession>H2Z5D3</accession>
<keyword evidence="1" id="KW-0732">Signal</keyword>
<feature type="chain" id="PRO_5003578513" evidence="1">
    <location>
        <begin position="20"/>
        <end position="242"/>
    </location>
</feature>
<evidence type="ECO:0000313" key="3">
    <source>
        <dbReference type="Proteomes" id="UP000007875"/>
    </source>
</evidence>
<sequence>MKLFCAICFCALMTSYVASSPTRDEKRQRELVEITEGLNVTIDPATLTPNQTRMLFKMNSYCQCECCHESPAPPCDRENPIQLPPEFVCPAQFCTGEELCRNYHENECEKSCFCRRCAGSLPDDDYRCPGNVTYMAPSCNCSALNDPVPCQEEEFDVHRVMWQLQLMLQRKRIRQCLVSCFCVNCDVEALAPVLGGSWSCDETSFIPEYCDECSPCPTVEAIRLAKQTLNAIRIGQAGYSKK</sequence>
<proteinExistence type="predicted"/>
<organism evidence="2 3">
    <name type="scientific">Ciona savignyi</name>
    <name type="common">Pacific transparent sea squirt</name>
    <dbReference type="NCBI Taxonomy" id="51511"/>
    <lineage>
        <taxon>Eukaryota</taxon>
        <taxon>Metazoa</taxon>
        <taxon>Chordata</taxon>
        <taxon>Tunicata</taxon>
        <taxon>Ascidiacea</taxon>
        <taxon>Phlebobranchia</taxon>
        <taxon>Cionidae</taxon>
        <taxon>Ciona</taxon>
    </lineage>
</organism>
<evidence type="ECO:0000256" key="1">
    <source>
        <dbReference type="SAM" id="SignalP"/>
    </source>
</evidence>
<reference evidence="2" key="3">
    <citation type="submission" date="2025-09" db="UniProtKB">
        <authorList>
            <consortium name="Ensembl"/>
        </authorList>
    </citation>
    <scope>IDENTIFICATION</scope>
</reference>
<dbReference type="InParanoid" id="H2Z5D3"/>
<reference evidence="2" key="2">
    <citation type="submission" date="2025-08" db="UniProtKB">
        <authorList>
            <consortium name="Ensembl"/>
        </authorList>
    </citation>
    <scope>IDENTIFICATION</scope>
</reference>
<dbReference type="AlphaFoldDB" id="H2Z5D3"/>
<dbReference type="Proteomes" id="UP000007875">
    <property type="component" value="Unassembled WGS sequence"/>
</dbReference>
<reference evidence="3" key="1">
    <citation type="submission" date="2003-08" db="EMBL/GenBank/DDBJ databases">
        <authorList>
            <person name="Birren B."/>
            <person name="Nusbaum C."/>
            <person name="Abebe A."/>
            <person name="Abouelleil A."/>
            <person name="Adekoya E."/>
            <person name="Ait-zahra M."/>
            <person name="Allen N."/>
            <person name="Allen T."/>
            <person name="An P."/>
            <person name="Anderson M."/>
            <person name="Anderson S."/>
            <person name="Arachchi H."/>
            <person name="Armbruster J."/>
            <person name="Bachantsang P."/>
            <person name="Baldwin J."/>
            <person name="Barry A."/>
            <person name="Bayul T."/>
            <person name="Blitshsteyn B."/>
            <person name="Bloom T."/>
            <person name="Blye J."/>
            <person name="Boguslavskiy L."/>
            <person name="Borowsky M."/>
            <person name="Boukhgalter B."/>
            <person name="Brunache A."/>
            <person name="Butler J."/>
            <person name="Calixte N."/>
            <person name="Calvo S."/>
            <person name="Camarata J."/>
            <person name="Campo K."/>
            <person name="Chang J."/>
            <person name="Cheshatsang Y."/>
            <person name="Citroen M."/>
            <person name="Collymore A."/>
            <person name="Considine T."/>
            <person name="Cook A."/>
            <person name="Cooke P."/>
            <person name="Corum B."/>
            <person name="Cuomo C."/>
            <person name="David R."/>
            <person name="Dawoe T."/>
            <person name="Degray S."/>
            <person name="Dodge S."/>
            <person name="Dooley K."/>
            <person name="Dorje P."/>
            <person name="Dorjee K."/>
            <person name="Dorris L."/>
            <person name="Duffey N."/>
            <person name="Dupes A."/>
            <person name="Elkins T."/>
            <person name="Engels R."/>
            <person name="Erickson J."/>
            <person name="Farina A."/>
            <person name="Faro S."/>
            <person name="Ferreira P."/>
            <person name="Fischer H."/>
            <person name="Fitzgerald M."/>
            <person name="Foley K."/>
            <person name="Gage D."/>
            <person name="Galagan J."/>
            <person name="Gearin G."/>
            <person name="Gnerre S."/>
            <person name="Gnirke A."/>
            <person name="Goyette A."/>
            <person name="Graham J."/>
            <person name="Grandbois E."/>
            <person name="Gyaltsen K."/>
            <person name="Hafez N."/>
            <person name="Hagopian D."/>
            <person name="Hagos B."/>
            <person name="Hall J."/>
            <person name="Hatcher B."/>
            <person name="Heller A."/>
            <person name="Higgins H."/>
            <person name="Honan T."/>
            <person name="Horn A."/>
            <person name="Houde N."/>
            <person name="Hughes L."/>
            <person name="Hulme W."/>
            <person name="Husby E."/>
            <person name="Iliev I."/>
            <person name="Jaffe D."/>
            <person name="Jones C."/>
            <person name="Kamal M."/>
            <person name="Kamat A."/>
            <person name="Kamvysselis M."/>
            <person name="Karlsson E."/>
            <person name="Kells C."/>
            <person name="Kieu A."/>
            <person name="Kisner P."/>
            <person name="Kodira C."/>
            <person name="Kulbokas E."/>
            <person name="Labutti K."/>
            <person name="Lama D."/>
            <person name="Landers T."/>
            <person name="Leger J."/>
            <person name="Levine S."/>
            <person name="Lewis D."/>
            <person name="Lewis T."/>
            <person name="Lindblad-toh K."/>
            <person name="Liu X."/>
            <person name="Lokyitsang T."/>
            <person name="Lokyitsang Y."/>
            <person name="Lucien O."/>
            <person name="Lui A."/>
            <person name="Ma L.J."/>
            <person name="Mabbitt R."/>
            <person name="Macdonald J."/>
            <person name="Maclean C."/>
            <person name="Major J."/>
            <person name="Manning J."/>
            <person name="Marabella R."/>
            <person name="Maru K."/>
            <person name="Matthews C."/>
            <person name="Mauceli E."/>
            <person name="Mccarthy M."/>
            <person name="Mcdonough S."/>
            <person name="Mcghee T."/>
            <person name="Meldrim J."/>
            <person name="Meneus L."/>
            <person name="Mesirov J."/>
            <person name="Mihalev A."/>
            <person name="Mihova T."/>
            <person name="Mikkelsen T."/>
            <person name="Mlenga V."/>
            <person name="Moru K."/>
            <person name="Mozes J."/>
            <person name="Mulrain L."/>
            <person name="Munson G."/>
            <person name="Naylor J."/>
            <person name="Newes C."/>
            <person name="Nguyen C."/>
            <person name="Nguyen N."/>
            <person name="Nguyen T."/>
            <person name="Nicol R."/>
            <person name="Nielsen C."/>
            <person name="Nizzari M."/>
            <person name="Norbu C."/>
            <person name="Norbu N."/>
            <person name="O'donnell P."/>
            <person name="Okoawo O."/>
            <person name="O'leary S."/>
            <person name="Omotosho B."/>
            <person name="O'neill K."/>
            <person name="Osman S."/>
            <person name="Parker S."/>
            <person name="Perrin D."/>
            <person name="Phunkhang P."/>
            <person name="Piqani B."/>
            <person name="Purcell S."/>
            <person name="Rachupka T."/>
            <person name="Ramasamy U."/>
            <person name="Rameau R."/>
            <person name="Ray V."/>
            <person name="Raymond C."/>
            <person name="Retta R."/>
            <person name="Richardson S."/>
            <person name="Rise C."/>
            <person name="Rodriguez J."/>
            <person name="Rogers J."/>
            <person name="Rogov P."/>
            <person name="Rutman M."/>
            <person name="Schupbach R."/>
            <person name="Seaman C."/>
            <person name="Settipalli S."/>
            <person name="Sharpe T."/>
            <person name="Sheridan J."/>
            <person name="Sherpa N."/>
            <person name="Shi J."/>
            <person name="Smirnov S."/>
            <person name="Smith C."/>
            <person name="Sougnez C."/>
            <person name="Spencer B."/>
            <person name="Stalker J."/>
            <person name="Stange-thomann N."/>
            <person name="Stavropoulos S."/>
            <person name="Stetson K."/>
            <person name="Stone C."/>
            <person name="Stone S."/>
            <person name="Stubbs M."/>
            <person name="Talamas J."/>
            <person name="Tchuinga P."/>
            <person name="Tenzing P."/>
            <person name="Tesfaye S."/>
            <person name="Theodore J."/>
            <person name="Thoulutsang Y."/>
            <person name="Topham K."/>
            <person name="Towey S."/>
            <person name="Tsamla T."/>
            <person name="Tsomo N."/>
            <person name="Vallee D."/>
            <person name="Vassiliev H."/>
            <person name="Venkataraman V."/>
            <person name="Vinson J."/>
            <person name="Vo A."/>
            <person name="Wade C."/>
            <person name="Wang S."/>
            <person name="Wangchuk T."/>
            <person name="Wangdi T."/>
            <person name="Whittaker C."/>
            <person name="Wilkinson J."/>
            <person name="Wu Y."/>
            <person name="Wyman D."/>
            <person name="Yadav S."/>
            <person name="Yang S."/>
            <person name="Yang X."/>
            <person name="Yeager S."/>
            <person name="Yee E."/>
            <person name="Young G."/>
            <person name="Zainoun J."/>
            <person name="Zembeck L."/>
            <person name="Zimmer A."/>
            <person name="Zody M."/>
            <person name="Lander E."/>
        </authorList>
    </citation>
    <scope>NUCLEOTIDE SEQUENCE [LARGE SCALE GENOMIC DNA]</scope>
</reference>
<dbReference type="HOGENOM" id="CLU_1146858_0_0_1"/>